<keyword evidence="2" id="KW-1185">Reference proteome</keyword>
<dbReference type="EMBL" id="CP018889">
    <property type="protein sequence ID" value="AUI68419.1"/>
    <property type="molecule type" value="Genomic_DNA"/>
</dbReference>
<dbReference type="STRING" id="288004.AL038_17535"/>
<sequence>MSNTPMTLERFAQLLSAYGANPNRWATAERQAAQTLLNTSATAKQWLAEAQQLDNVLDQLPDCPVSPLLSHRILLAVQQTPQIATPLPPQISTWTTWSNLASLWVERLLWGTSPSQHLWRPALTLALPLAIGVWLGSSAFDSQQPNTMNEQLVEQVVYDEWNAVFGMDATTSNEQELSSWL</sequence>
<evidence type="ECO:0000313" key="1">
    <source>
        <dbReference type="EMBL" id="AUI68419.1"/>
    </source>
</evidence>
<organism evidence="1 2">
    <name type="scientific">Beggiatoa leptomitoformis</name>
    <dbReference type="NCBI Taxonomy" id="288004"/>
    <lineage>
        <taxon>Bacteria</taxon>
        <taxon>Pseudomonadati</taxon>
        <taxon>Pseudomonadota</taxon>
        <taxon>Gammaproteobacteria</taxon>
        <taxon>Thiotrichales</taxon>
        <taxon>Thiotrichaceae</taxon>
        <taxon>Beggiatoa</taxon>
    </lineage>
</organism>
<reference evidence="2" key="1">
    <citation type="submission" date="2016-12" db="EMBL/GenBank/DDBJ databases">
        <title>Complete Genome Sequence of Beggiatoa leptomitiformis D-401.</title>
        <authorList>
            <person name="Fomenkov A."/>
            <person name="Vincze T."/>
            <person name="Grabovich M."/>
            <person name="Anton B.P."/>
            <person name="Dubinina G."/>
            <person name="Orlova M."/>
            <person name="Belousova E."/>
            <person name="Roberts R.J."/>
        </authorList>
    </citation>
    <scope>NUCLEOTIDE SEQUENCE [LARGE SCALE GENOMIC DNA]</scope>
    <source>
        <strain evidence="2">D-401</strain>
    </source>
</reference>
<evidence type="ECO:0000313" key="2">
    <source>
        <dbReference type="Proteomes" id="UP000234271"/>
    </source>
</evidence>
<dbReference type="OrthoDB" id="7018445at2"/>
<gene>
    <name evidence="1" type="ORF">BLE401_06685</name>
</gene>
<dbReference type="Proteomes" id="UP000234271">
    <property type="component" value="Chromosome"/>
</dbReference>
<dbReference type="RefSeq" id="WP_101539144.1">
    <property type="nucleotide sequence ID" value="NZ_CP012373.2"/>
</dbReference>
<proteinExistence type="predicted"/>
<protein>
    <submittedName>
        <fullName evidence="1">Uncharacterized protein</fullName>
    </submittedName>
</protein>
<name>A0A2N9YDH8_9GAMM</name>
<dbReference type="AlphaFoldDB" id="A0A2N9YDH8"/>
<accession>A0A2N9YDH8</accession>